<name>A0AAN3BFA0_LISMN</name>
<dbReference type="EMBL" id="AAAREG010000026">
    <property type="protein sequence ID" value="EAE2355636.1"/>
    <property type="molecule type" value="Genomic_DNA"/>
</dbReference>
<protein>
    <submittedName>
        <fullName evidence="1">Uncharacterized protein</fullName>
    </submittedName>
</protein>
<gene>
    <name evidence="1" type="ORF">Y261_14965</name>
</gene>
<organism evidence="1 2">
    <name type="scientific">Listeria monocytogenes</name>
    <dbReference type="NCBI Taxonomy" id="1639"/>
    <lineage>
        <taxon>Bacteria</taxon>
        <taxon>Bacillati</taxon>
        <taxon>Bacillota</taxon>
        <taxon>Bacilli</taxon>
        <taxon>Bacillales</taxon>
        <taxon>Listeriaceae</taxon>
        <taxon>Listeria</taxon>
    </lineage>
</organism>
<evidence type="ECO:0000313" key="1">
    <source>
        <dbReference type="EMBL" id="EAE2355636.1"/>
    </source>
</evidence>
<comment type="caution">
    <text evidence="1">The sequence shown here is derived from an EMBL/GenBank/DDBJ whole genome shotgun (WGS) entry which is preliminary data.</text>
</comment>
<sequence>MSLNIDEKALTIMDIKFDTLQEFKGAWYAISSNMYEGYEPTKEDILQLKEYVTTKKGLKNYAEK</sequence>
<proteinExistence type="predicted"/>
<dbReference type="AlphaFoldDB" id="A0AAN3BFA0"/>
<dbReference type="Proteomes" id="UP000336166">
    <property type="component" value="Unassembled WGS sequence"/>
</dbReference>
<accession>A0AAN3BFA0</accession>
<reference evidence="1 2" key="1">
    <citation type="submission" date="2018-06" db="EMBL/GenBank/DDBJ databases">
        <authorList>
            <consortium name="PulseNet: The National Subtyping Network for Foodborne Disease Surveillance"/>
            <person name="Tarr C.L."/>
            <person name="Trees E."/>
            <person name="Katz L.S."/>
            <person name="Carleton-Romer H.A."/>
            <person name="Stroika S."/>
            <person name="Kucerova Z."/>
            <person name="Roache K.F."/>
            <person name="Sabol A.L."/>
            <person name="Besser J."/>
            <person name="Gerner-Smidt P."/>
        </authorList>
    </citation>
    <scope>NUCLEOTIDE SEQUENCE [LARGE SCALE GENOMIC DNA]</scope>
    <source>
        <strain evidence="1 2">PNUSAL000134</strain>
    </source>
</reference>
<evidence type="ECO:0000313" key="2">
    <source>
        <dbReference type="Proteomes" id="UP000336166"/>
    </source>
</evidence>